<proteinExistence type="predicted"/>
<evidence type="ECO:0000256" key="5">
    <source>
        <dbReference type="ARBA" id="ARBA00023014"/>
    </source>
</evidence>
<evidence type="ECO:0000256" key="4">
    <source>
        <dbReference type="ARBA" id="ARBA00023004"/>
    </source>
</evidence>
<comment type="cofactor">
    <cofactor evidence="1">
        <name>[4Fe-4S] cluster</name>
        <dbReference type="ChEBI" id="CHEBI:49883"/>
    </cofactor>
</comment>
<dbReference type="InterPro" id="IPR013785">
    <property type="entry name" value="Aldolase_TIM"/>
</dbReference>
<reference evidence="9" key="1">
    <citation type="submission" date="2015-09" db="EMBL/GenBank/DDBJ databases">
        <authorList>
            <person name="Rodrigo-Torres Lidia"/>
            <person name="Arahal R.David."/>
        </authorList>
    </citation>
    <scope>NUCLEOTIDE SEQUENCE [LARGE SCALE GENOMIC DNA]</scope>
    <source>
        <strain evidence="9">CECT 7735</strain>
    </source>
</reference>
<dbReference type="NCBIfam" id="TIGR04085">
    <property type="entry name" value="rSAM_more_4Fe4S"/>
    <property type="match status" value="1"/>
</dbReference>
<organism evidence="8 9">
    <name type="scientific">Shimia thalassica</name>
    <dbReference type="NCBI Taxonomy" id="1715693"/>
    <lineage>
        <taxon>Bacteria</taxon>
        <taxon>Pseudomonadati</taxon>
        <taxon>Pseudomonadota</taxon>
        <taxon>Alphaproteobacteria</taxon>
        <taxon>Rhodobacterales</taxon>
        <taxon>Roseobacteraceae</taxon>
    </lineage>
</organism>
<evidence type="ECO:0000313" key="9">
    <source>
        <dbReference type="Proteomes" id="UP000051870"/>
    </source>
</evidence>
<sequence length="332" mass="37933">MNQSLVNIPIPNWYNIEISSQCNLKCPYCPTGRGEIPVSGRGYLSREDFHIILEKIRPHAQMVQLFNWGEPFMNKDVFYFIESLASAGISSQISSNLSVRLFDEETLERLVNSGLESLLASIDGITQKSYEAYRRNGDVSKALANLRNIQLTKERLNSQTPHLIWGFHLNRFNEHEVDAAREFANEIGIDIWFKELSCPEDFQSTLIRKIPEILLPPANLHKLWRGRQNAHLPSFELDPRLPKTCNVCRMPFEILVIGTDGSVFPCTGVVGSDFVVGNLVTDSLEDIWHRAMKENREQLTSVSVARPWSQCYKCKHFPREAATIKTEEPVRT</sequence>
<dbReference type="GO" id="GO:0046872">
    <property type="term" value="F:metal ion binding"/>
    <property type="evidence" value="ECO:0007669"/>
    <property type="project" value="UniProtKB-KW"/>
</dbReference>
<dbReference type="GO" id="GO:0051536">
    <property type="term" value="F:iron-sulfur cluster binding"/>
    <property type="evidence" value="ECO:0007669"/>
    <property type="project" value="UniProtKB-KW"/>
</dbReference>
<keyword evidence="5" id="KW-0411">Iron-sulfur</keyword>
<dbReference type="SUPFAM" id="SSF102114">
    <property type="entry name" value="Radical SAM enzymes"/>
    <property type="match status" value="1"/>
</dbReference>
<dbReference type="InterPro" id="IPR050377">
    <property type="entry name" value="Radical_SAM_PqqE_MftC-like"/>
</dbReference>
<dbReference type="STRING" id="1715693.PH7735_03250"/>
<evidence type="ECO:0000256" key="3">
    <source>
        <dbReference type="ARBA" id="ARBA00022723"/>
    </source>
</evidence>
<dbReference type="GO" id="GO:0003824">
    <property type="term" value="F:catalytic activity"/>
    <property type="evidence" value="ECO:0007669"/>
    <property type="project" value="InterPro"/>
</dbReference>
<evidence type="ECO:0000313" key="8">
    <source>
        <dbReference type="EMBL" id="CUK08471.1"/>
    </source>
</evidence>
<dbReference type="PANTHER" id="PTHR11228:SF7">
    <property type="entry name" value="PQQA PEPTIDE CYCLASE"/>
    <property type="match status" value="1"/>
</dbReference>
<dbReference type="SFLD" id="SFLDG01067">
    <property type="entry name" value="SPASM/twitch_domain_containing"/>
    <property type="match status" value="1"/>
</dbReference>
<dbReference type="InterPro" id="IPR007197">
    <property type="entry name" value="rSAM"/>
</dbReference>
<evidence type="ECO:0000256" key="2">
    <source>
        <dbReference type="ARBA" id="ARBA00022691"/>
    </source>
</evidence>
<dbReference type="InterPro" id="IPR023885">
    <property type="entry name" value="4Fe4S-binding_SPASM_dom"/>
</dbReference>
<evidence type="ECO:0000259" key="7">
    <source>
        <dbReference type="Pfam" id="PF13186"/>
    </source>
</evidence>
<dbReference type="EMBL" id="CYTW01000004">
    <property type="protein sequence ID" value="CUK08471.1"/>
    <property type="molecule type" value="Genomic_DNA"/>
</dbReference>
<dbReference type="PANTHER" id="PTHR11228">
    <property type="entry name" value="RADICAL SAM DOMAIN PROTEIN"/>
    <property type="match status" value="1"/>
</dbReference>
<dbReference type="Proteomes" id="UP000051870">
    <property type="component" value="Unassembled WGS sequence"/>
</dbReference>
<dbReference type="RefSeq" id="WP_082645282.1">
    <property type="nucleotide sequence ID" value="NZ_CYTW01000004.1"/>
</dbReference>
<dbReference type="SFLD" id="SFLDS00029">
    <property type="entry name" value="Radical_SAM"/>
    <property type="match status" value="1"/>
</dbReference>
<keyword evidence="2" id="KW-0949">S-adenosyl-L-methionine</keyword>
<dbReference type="CDD" id="cd01335">
    <property type="entry name" value="Radical_SAM"/>
    <property type="match status" value="1"/>
</dbReference>
<dbReference type="GeneID" id="83882230"/>
<keyword evidence="4" id="KW-0408">Iron</keyword>
<evidence type="ECO:0000256" key="1">
    <source>
        <dbReference type="ARBA" id="ARBA00001966"/>
    </source>
</evidence>
<feature type="domain" description="Radical SAM core" evidence="6">
    <location>
        <begin position="16"/>
        <end position="149"/>
    </location>
</feature>
<dbReference type="AlphaFoldDB" id="A0A0P1IEG7"/>
<dbReference type="CDD" id="cd21109">
    <property type="entry name" value="SPASM"/>
    <property type="match status" value="1"/>
</dbReference>
<feature type="domain" description="4Fe4S-binding SPASM" evidence="7">
    <location>
        <begin position="248"/>
        <end position="314"/>
    </location>
</feature>
<protein>
    <submittedName>
        <fullName evidence="8">Pyrroloquinoline quinone biosynthesis protein PqqE</fullName>
    </submittedName>
</protein>
<dbReference type="Gene3D" id="3.20.20.70">
    <property type="entry name" value="Aldolase class I"/>
    <property type="match status" value="1"/>
</dbReference>
<gene>
    <name evidence="8" type="ORF">PH7735_03250</name>
</gene>
<name>A0A0P1IEG7_9RHOB</name>
<dbReference type="Pfam" id="PF04055">
    <property type="entry name" value="Radical_SAM"/>
    <property type="match status" value="1"/>
</dbReference>
<dbReference type="Pfam" id="PF13186">
    <property type="entry name" value="SPASM"/>
    <property type="match status" value="1"/>
</dbReference>
<evidence type="ECO:0000259" key="6">
    <source>
        <dbReference type="Pfam" id="PF04055"/>
    </source>
</evidence>
<keyword evidence="3" id="KW-0479">Metal-binding</keyword>
<accession>A0A0P1IEG7</accession>
<dbReference type="InterPro" id="IPR058240">
    <property type="entry name" value="rSAM_sf"/>
</dbReference>
<keyword evidence="9" id="KW-1185">Reference proteome</keyword>